<proteinExistence type="predicted"/>
<keyword evidence="4 5" id="KW-0472">Membrane</keyword>
<evidence type="ECO:0000256" key="4">
    <source>
        <dbReference type="ARBA" id="ARBA00023136"/>
    </source>
</evidence>
<dbReference type="EMBL" id="ML978231">
    <property type="protein sequence ID" value="KAF2027124.1"/>
    <property type="molecule type" value="Genomic_DNA"/>
</dbReference>
<dbReference type="AlphaFoldDB" id="A0A9P4H448"/>
<keyword evidence="7" id="KW-1185">Reference proteome</keyword>
<feature type="transmembrane region" description="Helical" evidence="5">
    <location>
        <begin position="136"/>
        <end position="155"/>
    </location>
</feature>
<feature type="transmembrane region" description="Helical" evidence="5">
    <location>
        <begin position="175"/>
        <end position="199"/>
    </location>
</feature>
<gene>
    <name evidence="6" type="ORF">EK21DRAFT_102769</name>
</gene>
<dbReference type="GO" id="GO:0005886">
    <property type="term" value="C:plasma membrane"/>
    <property type="evidence" value="ECO:0007669"/>
    <property type="project" value="TreeGrafter"/>
</dbReference>
<accession>A0A9P4H448</accession>
<name>A0A9P4H448_9PLEO</name>
<feature type="transmembrane region" description="Helical" evidence="5">
    <location>
        <begin position="36"/>
        <end position="56"/>
    </location>
</feature>
<feature type="transmembrane region" description="Helical" evidence="5">
    <location>
        <begin position="261"/>
        <end position="285"/>
    </location>
</feature>
<evidence type="ECO:0000256" key="3">
    <source>
        <dbReference type="ARBA" id="ARBA00022989"/>
    </source>
</evidence>
<dbReference type="InterPro" id="IPR007568">
    <property type="entry name" value="RTA1"/>
</dbReference>
<organism evidence="6 7">
    <name type="scientific">Setomelanomma holmii</name>
    <dbReference type="NCBI Taxonomy" id="210430"/>
    <lineage>
        <taxon>Eukaryota</taxon>
        <taxon>Fungi</taxon>
        <taxon>Dikarya</taxon>
        <taxon>Ascomycota</taxon>
        <taxon>Pezizomycotina</taxon>
        <taxon>Dothideomycetes</taxon>
        <taxon>Pleosporomycetidae</taxon>
        <taxon>Pleosporales</taxon>
        <taxon>Pleosporineae</taxon>
        <taxon>Phaeosphaeriaceae</taxon>
        <taxon>Setomelanomma</taxon>
    </lineage>
</organism>
<feature type="transmembrane region" description="Helical" evidence="5">
    <location>
        <begin position="63"/>
        <end position="84"/>
    </location>
</feature>
<feature type="transmembrane region" description="Helical" evidence="5">
    <location>
        <begin position="96"/>
        <end position="116"/>
    </location>
</feature>
<keyword evidence="3 5" id="KW-1133">Transmembrane helix</keyword>
<feature type="transmembrane region" description="Helical" evidence="5">
    <location>
        <begin position="220"/>
        <end position="241"/>
    </location>
</feature>
<evidence type="ECO:0000256" key="1">
    <source>
        <dbReference type="ARBA" id="ARBA00004141"/>
    </source>
</evidence>
<evidence type="ECO:0000256" key="5">
    <source>
        <dbReference type="SAM" id="Phobius"/>
    </source>
</evidence>
<evidence type="ECO:0000256" key="2">
    <source>
        <dbReference type="ARBA" id="ARBA00022692"/>
    </source>
</evidence>
<keyword evidence="2 5" id="KW-0812">Transmembrane</keyword>
<comment type="caution">
    <text evidence="6">The sequence shown here is derived from an EMBL/GenBank/DDBJ whole genome shotgun (WGS) entry which is preliminary data.</text>
</comment>
<dbReference type="GO" id="GO:0000324">
    <property type="term" value="C:fungal-type vacuole"/>
    <property type="evidence" value="ECO:0007669"/>
    <property type="project" value="TreeGrafter"/>
</dbReference>
<protein>
    <submittedName>
        <fullName evidence="6">RTA1-domain-containing protein</fullName>
    </submittedName>
</protein>
<dbReference type="Pfam" id="PF04479">
    <property type="entry name" value="RTA1"/>
    <property type="match status" value="1"/>
</dbReference>
<sequence length="316" mass="35007">MTISPPNPNLCTAVGQVIDGRTCTIEGTLYGYYPSLGANAFFAAFFSVCFVWQLYCGIRYKTWTYMIALCLGCVGEAVGYGGRIMLYNDPFDNNGFIIQICCLIISPAFVSAGIYLTLKHIVIGFGESWSRLRPTWYTRIFITGDIFSLVLQGAGGGIASTADNGSSMQDVGTDMMIAGVIFQVVILAFFGYFLTEYTIRTYRRREQLSSSSMDLFHKTSFRCFMGAIIVAFFGIFIRCVYRIPELTGGWRSELMRNEAEFIALEGVMVVIAVGVLTVFHPGYCFPALGNTIGKKNRVARKSIEDSDVEMIPDGSR</sequence>
<reference evidence="6" key="1">
    <citation type="journal article" date="2020" name="Stud. Mycol.">
        <title>101 Dothideomycetes genomes: a test case for predicting lifestyles and emergence of pathogens.</title>
        <authorList>
            <person name="Haridas S."/>
            <person name="Albert R."/>
            <person name="Binder M."/>
            <person name="Bloem J."/>
            <person name="Labutti K."/>
            <person name="Salamov A."/>
            <person name="Andreopoulos B."/>
            <person name="Baker S."/>
            <person name="Barry K."/>
            <person name="Bills G."/>
            <person name="Bluhm B."/>
            <person name="Cannon C."/>
            <person name="Castanera R."/>
            <person name="Culley D."/>
            <person name="Daum C."/>
            <person name="Ezra D."/>
            <person name="Gonzalez J."/>
            <person name="Henrissat B."/>
            <person name="Kuo A."/>
            <person name="Liang C."/>
            <person name="Lipzen A."/>
            <person name="Lutzoni F."/>
            <person name="Magnuson J."/>
            <person name="Mondo S."/>
            <person name="Nolan M."/>
            <person name="Ohm R."/>
            <person name="Pangilinan J."/>
            <person name="Park H.-J."/>
            <person name="Ramirez L."/>
            <person name="Alfaro M."/>
            <person name="Sun H."/>
            <person name="Tritt A."/>
            <person name="Yoshinaga Y."/>
            <person name="Zwiers L.-H."/>
            <person name="Turgeon B."/>
            <person name="Goodwin S."/>
            <person name="Spatafora J."/>
            <person name="Crous P."/>
            <person name="Grigoriev I."/>
        </authorList>
    </citation>
    <scope>NUCLEOTIDE SEQUENCE</scope>
    <source>
        <strain evidence="6">CBS 110217</strain>
    </source>
</reference>
<dbReference type="Proteomes" id="UP000799777">
    <property type="component" value="Unassembled WGS sequence"/>
</dbReference>
<comment type="subcellular location">
    <subcellularLocation>
        <location evidence="1">Membrane</location>
        <topology evidence="1">Multi-pass membrane protein</topology>
    </subcellularLocation>
</comment>
<dbReference type="PANTHER" id="PTHR31465:SF8">
    <property type="entry name" value="DOMAIN PROTEIN, PUTATIVE (AFU_ORTHOLOGUE AFUA_6G14140)-RELATED"/>
    <property type="match status" value="1"/>
</dbReference>
<evidence type="ECO:0000313" key="6">
    <source>
        <dbReference type="EMBL" id="KAF2027124.1"/>
    </source>
</evidence>
<dbReference type="OrthoDB" id="4521223at2759"/>
<dbReference type="PANTHER" id="PTHR31465">
    <property type="entry name" value="PROTEIN RTA1-RELATED"/>
    <property type="match status" value="1"/>
</dbReference>
<evidence type="ECO:0000313" key="7">
    <source>
        <dbReference type="Proteomes" id="UP000799777"/>
    </source>
</evidence>